<keyword evidence="1" id="KW-0812">Transmembrane</keyword>
<organism evidence="2">
    <name type="scientific">marine metagenome</name>
    <dbReference type="NCBI Taxonomy" id="408172"/>
    <lineage>
        <taxon>unclassified sequences</taxon>
        <taxon>metagenomes</taxon>
        <taxon>ecological metagenomes</taxon>
    </lineage>
</organism>
<sequence length="238" mass="26328">MSGGINPRPSTRPTYRRRLCAILDGFVASRMAAAACVPFLALGVAVLGVRCGTGASGSFRLIQFKAPSPPHPELQPLLEDAKAIGILSATNIESVKELDIEKVMGRLTDATASVLRRSDRKVVTQDEIHWHFERMEFDSASVFGQEMQKTLREEMDVDALVYVLVRDVQSQMTAASPSSFDRTRNPGVNVSVDFELSLINLHSGESWSQQRQGENWQRLQLPEGSSNRAERQLLTTLS</sequence>
<feature type="transmembrane region" description="Helical" evidence="1">
    <location>
        <begin position="21"/>
        <end position="49"/>
    </location>
</feature>
<evidence type="ECO:0000313" key="2">
    <source>
        <dbReference type="EMBL" id="SVD83204.1"/>
    </source>
</evidence>
<feature type="non-terminal residue" evidence="2">
    <location>
        <position position="238"/>
    </location>
</feature>
<gene>
    <name evidence="2" type="ORF">METZ01_LOCUS436058</name>
</gene>
<proteinExistence type="predicted"/>
<name>A0A382YJ12_9ZZZZ</name>
<reference evidence="2" key="1">
    <citation type="submission" date="2018-05" db="EMBL/GenBank/DDBJ databases">
        <authorList>
            <person name="Lanie J.A."/>
            <person name="Ng W.-L."/>
            <person name="Kazmierczak K.M."/>
            <person name="Andrzejewski T.M."/>
            <person name="Davidsen T.M."/>
            <person name="Wayne K.J."/>
            <person name="Tettelin H."/>
            <person name="Glass J.I."/>
            <person name="Rusch D."/>
            <person name="Podicherti R."/>
            <person name="Tsui H.-C.T."/>
            <person name="Winkler M.E."/>
        </authorList>
    </citation>
    <scope>NUCLEOTIDE SEQUENCE</scope>
</reference>
<keyword evidence="1" id="KW-0472">Membrane</keyword>
<protein>
    <submittedName>
        <fullName evidence="2">Uncharacterized protein</fullName>
    </submittedName>
</protein>
<accession>A0A382YJ12</accession>
<evidence type="ECO:0000256" key="1">
    <source>
        <dbReference type="SAM" id="Phobius"/>
    </source>
</evidence>
<keyword evidence="1" id="KW-1133">Transmembrane helix</keyword>
<dbReference type="EMBL" id="UINC01176191">
    <property type="protein sequence ID" value="SVD83204.1"/>
    <property type="molecule type" value="Genomic_DNA"/>
</dbReference>
<dbReference type="AlphaFoldDB" id="A0A382YJ12"/>